<feature type="active site" description="Charge relay system" evidence="5">
    <location>
        <position position="827"/>
    </location>
</feature>
<dbReference type="PANTHER" id="PTHR43399">
    <property type="entry name" value="SUBTILISIN-RELATED"/>
    <property type="match status" value="1"/>
</dbReference>
<reference evidence="9" key="1">
    <citation type="journal article" date="2023" name="Mol. Phylogenet. Evol.">
        <title>Genome-scale phylogeny and comparative genomics of the fungal order Sordariales.</title>
        <authorList>
            <person name="Hensen N."/>
            <person name="Bonometti L."/>
            <person name="Westerberg I."/>
            <person name="Brannstrom I.O."/>
            <person name="Guillou S."/>
            <person name="Cros-Aarteil S."/>
            <person name="Calhoun S."/>
            <person name="Haridas S."/>
            <person name="Kuo A."/>
            <person name="Mondo S."/>
            <person name="Pangilinan J."/>
            <person name="Riley R."/>
            <person name="LaButti K."/>
            <person name="Andreopoulos B."/>
            <person name="Lipzen A."/>
            <person name="Chen C."/>
            <person name="Yan M."/>
            <person name="Daum C."/>
            <person name="Ng V."/>
            <person name="Clum A."/>
            <person name="Steindorff A."/>
            <person name="Ohm R.A."/>
            <person name="Martin F."/>
            <person name="Silar P."/>
            <person name="Natvig D.O."/>
            <person name="Lalanne C."/>
            <person name="Gautier V."/>
            <person name="Ament-Velasquez S.L."/>
            <person name="Kruys A."/>
            <person name="Hutchinson M.I."/>
            <person name="Powell A.J."/>
            <person name="Barry K."/>
            <person name="Miller A.N."/>
            <person name="Grigoriev I.V."/>
            <person name="Debuchy R."/>
            <person name="Gladieux P."/>
            <person name="Hiltunen Thoren M."/>
            <person name="Johannesson H."/>
        </authorList>
    </citation>
    <scope>NUCLEOTIDE SEQUENCE</scope>
    <source>
        <strain evidence="9">CBS 626.80</strain>
    </source>
</reference>
<feature type="active site" description="Charge relay system" evidence="5">
    <location>
        <position position="667"/>
    </location>
</feature>
<evidence type="ECO:0000313" key="10">
    <source>
        <dbReference type="Proteomes" id="UP001303222"/>
    </source>
</evidence>
<dbReference type="GO" id="GO:0004252">
    <property type="term" value="F:serine-type endopeptidase activity"/>
    <property type="evidence" value="ECO:0007669"/>
    <property type="project" value="UniProtKB-UniRule"/>
</dbReference>
<comment type="similarity">
    <text evidence="1 5 6">Belongs to the peptidase S8 family.</text>
</comment>
<dbReference type="InterPro" id="IPR023827">
    <property type="entry name" value="Peptidase_S8_Asp-AS"/>
</dbReference>
<keyword evidence="3 5" id="KW-0378">Hydrolase</keyword>
<keyword evidence="10" id="KW-1185">Reference proteome</keyword>
<feature type="domain" description="DUF7580" evidence="8">
    <location>
        <begin position="176"/>
        <end position="517"/>
    </location>
</feature>
<dbReference type="GO" id="GO:0006508">
    <property type="term" value="P:proteolysis"/>
    <property type="evidence" value="ECO:0007669"/>
    <property type="project" value="UniProtKB-KW"/>
</dbReference>
<feature type="active site" description="Charge relay system" evidence="5">
    <location>
        <position position="633"/>
    </location>
</feature>
<dbReference type="InterPro" id="IPR036852">
    <property type="entry name" value="Peptidase_S8/S53_dom_sf"/>
</dbReference>
<feature type="domain" description="Peptidase S8/S53" evidence="7">
    <location>
        <begin position="627"/>
        <end position="867"/>
    </location>
</feature>
<organism evidence="9 10">
    <name type="scientific">Pseudoneurospora amorphoporcata</name>
    <dbReference type="NCBI Taxonomy" id="241081"/>
    <lineage>
        <taxon>Eukaryota</taxon>
        <taxon>Fungi</taxon>
        <taxon>Dikarya</taxon>
        <taxon>Ascomycota</taxon>
        <taxon>Pezizomycotina</taxon>
        <taxon>Sordariomycetes</taxon>
        <taxon>Sordariomycetidae</taxon>
        <taxon>Sordariales</taxon>
        <taxon>Sordariaceae</taxon>
        <taxon>Pseudoneurospora</taxon>
    </lineage>
</organism>
<dbReference type="PROSITE" id="PS51892">
    <property type="entry name" value="SUBTILASE"/>
    <property type="match status" value="1"/>
</dbReference>
<dbReference type="InterPro" id="IPR056002">
    <property type="entry name" value="DUF7580"/>
</dbReference>
<dbReference type="InterPro" id="IPR023828">
    <property type="entry name" value="Peptidase_S8_Ser-AS"/>
</dbReference>
<evidence type="ECO:0000256" key="1">
    <source>
        <dbReference type="ARBA" id="ARBA00011073"/>
    </source>
</evidence>
<comment type="caution">
    <text evidence="9">The sequence shown here is derived from an EMBL/GenBank/DDBJ whole genome shotgun (WGS) entry which is preliminary data.</text>
</comment>
<dbReference type="SUPFAM" id="SSF52743">
    <property type="entry name" value="Subtilisin-like"/>
    <property type="match status" value="1"/>
</dbReference>
<gene>
    <name evidence="9" type="ORF">QBC32DRAFT_213198</name>
</gene>
<evidence type="ECO:0000256" key="4">
    <source>
        <dbReference type="ARBA" id="ARBA00022825"/>
    </source>
</evidence>
<evidence type="ECO:0008006" key="11">
    <source>
        <dbReference type="Google" id="ProtNLM"/>
    </source>
</evidence>
<dbReference type="PRINTS" id="PR00723">
    <property type="entry name" value="SUBTILISIN"/>
</dbReference>
<dbReference type="EMBL" id="MU859129">
    <property type="protein sequence ID" value="KAK3952207.1"/>
    <property type="molecule type" value="Genomic_DNA"/>
</dbReference>
<dbReference type="PROSITE" id="PS00138">
    <property type="entry name" value="SUBTILASE_SER"/>
    <property type="match status" value="1"/>
</dbReference>
<evidence type="ECO:0000256" key="2">
    <source>
        <dbReference type="ARBA" id="ARBA00022670"/>
    </source>
</evidence>
<dbReference type="PROSITE" id="PS00136">
    <property type="entry name" value="SUBTILASE_ASP"/>
    <property type="match status" value="1"/>
</dbReference>
<keyword evidence="2 5" id="KW-0645">Protease</keyword>
<dbReference type="PANTHER" id="PTHR43399:SF4">
    <property type="entry name" value="CELL WALL-ASSOCIATED PROTEASE"/>
    <property type="match status" value="1"/>
</dbReference>
<accession>A0AAN6NUA5</accession>
<dbReference type="InterPro" id="IPR000209">
    <property type="entry name" value="Peptidase_S8/S53_dom"/>
</dbReference>
<proteinExistence type="inferred from homology"/>
<dbReference type="CDD" id="cd00306">
    <property type="entry name" value="Peptidases_S8_S53"/>
    <property type="match status" value="1"/>
</dbReference>
<name>A0AAN6NUA5_9PEZI</name>
<evidence type="ECO:0000256" key="5">
    <source>
        <dbReference type="PROSITE-ProRule" id="PRU01240"/>
    </source>
</evidence>
<dbReference type="Gene3D" id="3.40.50.200">
    <property type="entry name" value="Peptidase S8/S53 domain"/>
    <property type="match status" value="1"/>
</dbReference>
<sequence length="911" mass="102539">MTSAPQTSTKGGEGAGLAFATAESVWLIAKLLKDGETDKELNKFYGDLKVYCVLIQYHINRVGSLLGPDNELIVRLLEIFESLIAAGTTTYLDITHRYPRQRALNREWTVLEHQSADDKLKFAECCLNVKGSSRQTALQAPDAFFQWERDITTEYPDSSVDERPRSKRRTEPSYAVWSAAQTAFKALAGSAKCQCPTTHELGVRLCLGTYRAPEHDDKNDFDMFLAFDKYCQETRIRTVQDNMVRFVVSSEEMPARKKRKLNSKPIVVRELCEQLEKMMSKMPAYRFELEVKGGQLFKLESEPSRSGIDKKRPPVSLQHFIKDGSRSLTGRIKLILAVLLSYAVLHLHGTSWLQSAWDSSQVLFFQTEPGKISIRPFIQAQLSNAHLDADEGGPKETIALDDQDGVDPDDIEHPVPGLVTLAAMLMELYSATPVEDIAHQYKLELSEGTENRVRYLNTAVIFDRYKHEIPQNTQFHHAIEKCLDPDIWQDESGQKLDNQTLRVTIYQEVVRRLEDELCDAFKYITIDKLDEIAESGVVDSWEQTVQSSNLIQMVSSGSPLSGKGQHVTPASEYNAAKFYDDEKDSEAHSPAEYVSRINSYLIWKTRYEQVYRKYIDPYLKGPPKSPVKIAVLDSGIDDTHPRLNTGQIKLRRNWTSKREAAIDRDGHGTFIASLIVDYAPDAELYIAKIAEKDLCSPSIIAEAIKTAVDDWHVDIISMSFGYPTNQVAGYEDLEAALLHAHSKSVLMFAAASNSGANQDRAYPARDRHVICVHSTDANGNRSRFNPTALVRYDNIATVGEAIQSAWPAALCDMKVNPEYIQTKSGTSYATPIAVGIAAFLLQYARIHLTEVAHILKRQSKMNDVLVMIAEKSERSISRDGYDYIALSLFPDNLFGKDKQHIDSTLRQLLKS</sequence>
<evidence type="ECO:0000259" key="7">
    <source>
        <dbReference type="Pfam" id="PF00082"/>
    </source>
</evidence>
<dbReference type="InterPro" id="IPR015500">
    <property type="entry name" value="Peptidase_S8_subtilisin-rel"/>
</dbReference>
<dbReference type="AlphaFoldDB" id="A0AAN6NUA5"/>
<protein>
    <recommendedName>
        <fullName evidence="11">Peptidase S8/S53 domain-containing protein</fullName>
    </recommendedName>
</protein>
<evidence type="ECO:0000259" key="8">
    <source>
        <dbReference type="Pfam" id="PF24476"/>
    </source>
</evidence>
<evidence type="ECO:0000256" key="3">
    <source>
        <dbReference type="ARBA" id="ARBA00022801"/>
    </source>
</evidence>
<keyword evidence="4 5" id="KW-0720">Serine protease</keyword>
<evidence type="ECO:0000313" key="9">
    <source>
        <dbReference type="EMBL" id="KAK3952207.1"/>
    </source>
</evidence>
<dbReference type="InterPro" id="IPR051048">
    <property type="entry name" value="Peptidase_S8/S53_subtilisin"/>
</dbReference>
<dbReference type="Pfam" id="PF24476">
    <property type="entry name" value="DUF7580"/>
    <property type="match status" value="1"/>
</dbReference>
<evidence type="ECO:0000256" key="6">
    <source>
        <dbReference type="RuleBase" id="RU003355"/>
    </source>
</evidence>
<dbReference type="Pfam" id="PF00082">
    <property type="entry name" value="Peptidase_S8"/>
    <property type="match status" value="1"/>
</dbReference>
<dbReference type="Proteomes" id="UP001303222">
    <property type="component" value="Unassembled WGS sequence"/>
</dbReference>
<reference evidence="9" key="2">
    <citation type="submission" date="2023-06" db="EMBL/GenBank/DDBJ databases">
        <authorList>
            <consortium name="Lawrence Berkeley National Laboratory"/>
            <person name="Mondo S.J."/>
            <person name="Hensen N."/>
            <person name="Bonometti L."/>
            <person name="Westerberg I."/>
            <person name="Brannstrom I.O."/>
            <person name="Guillou S."/>
            <person name="Cros-Aarteil S."/>
            <person name="Calhoun S."/>
            <person name="Haridas S."/>
            <person name="Kuo A."/>
            <person name="Pangilinan J."/>
            <person name="Riley R."/>
            <person name="Labutti K."/>
            <person name="Andreopoulos B."/>
            <person name="Lipzen A."/>
            <person name="Chen C."/>
            <person name="Yanf M."/>
            <person name="Daum C."/>
            <person name="Ng V."/>
            <person name="Clum A."/>
            <person name="Steindorff A."/>
            <person name="Ohm R."/>
            <person name="Martin F."/>
            <person name="Silar P."/>
            <person name="Natvig D."/>
            <person name="Lalanne C."/>
            <person name="Gautier V."/>
            <person name="Ament-Velasquez S.L."/>
            <person name="Kruys A."/>
            <person name="Hutchinson M.I."/>
            <person name="Powell A.J."/>
            <person name="Barry K."/>
            <person name="Miller A.N."/>
            <person name="Grigoriev I.V."/>
            <person name="Debuchy R."/>
            <person name="Gladieux P."/>
            <person name="Thoren M.H."/>
            <person name="Johannesson H."/>
        </authorList>
    </citation>
    <scope>NUCLEOTIDE SEQUENCE</scope>
    <source>
        <strain evidence="9">CBS 626.80</strain>
    </source>
</reference>